<reference evidence="2 3" key="1">
    <citation type="submission" date="2020-07" db="EMBL/GenBank/DDBJ databases">
        <title>Sequencing the genomes of 1000 actinobacteria strains.</title>
        <authorList>
            <person name="Klenk H.-P."/>
        </authorList>
    </citation>
    <scope>NUCLEOTIDE SEQUENCE [LARGE SCALE GENOMIC DNA]</scope>
    <source>
        <strain evidence="2 3">DSM 45772</strain>
    </source>
</reference>
<evidence type="ECO:0000256" key="1">
    <source>
        <dbReference type="SAM" id="MobiDB-lite"/>
    </source>
</evidence>
<dbReference type="Proteomes" id="UP000535890">
    <property type="component" value="Unassembled WGS sequence"/>
</dbReference>
<evidence type="ECO:0000313" key="2">
    <source>
        <dbReference type="EMBL" id="NYD37296.1"/>
    </source>
</evidence>
<dbReference type="RefSeq" id="WP_179794869.1">
    <property type="nucleotide sequence ID" value="NZ_BAABHP010000014.1"/>
</dbReference>
<keyword evidence="3" id="KW-1185">Reference proteome</keyword>
<proteinExistence type="predicted"/>
<dbReference type="EMBL" id="JACCBN010000001">
    <property type="protein sequence ID" value="NYD37296.1"/>
    <property type="molecule type" value="Genomic_DNA"/>
</dbReference>
<comment type="caution">
    <text evidence="2">The sequence shown here is derived from an EMBL/GenBank/DDBJ whole genome shotgun (WGS) entry which is preliminary data.</text>
</comment>
<feature type="region of interest" description="Disordered" evidence="1">
    <location>
        <begin position="1"/>
        <end position="42"/>
    </location>
</feature>
<protein>
    <submittedName>
        <fullName evidence="2">Uncharacterized protein</fullName>
    </submittedName>
</protein>
<accession>A0A7Y9J6S2</accession>
<feature type="region of interest" description="Disordered" evidence="1">
    <location>
        <begin position="161"/>
        <end position="189"/>
    </location>
</feature>
<name>A0A7Y9J6S2_9PSEU</name>
<organism evidence="2 3">
    <name type="scientific">Actinomycetospora corticicola</name>
    <dbReference type="NCBI Taxonomy" id="663602"/>
    <lineage>
        <taxon>Bacteria</taxon>
        <taxon>Bacillati</taxon>
        <taxon>Actinomycetota</taxon>
        <taxon>Actinomycetes</taxon>
        <taxon>Pseudonocardiales</taxon>
        <taxon>Pseudonocardiaceae</taxon>
        <taxon>Actinomycetospora</taxon>
    </lineage>
</organism>
<feature type="compositionally biased region" description="Basic residues" evidence="1">
    <location>
        <begin position="166"/>
        <end position="180"/>
    </location>
</feature>
<gene>
    <name evidence="2" type="ORF">BJ983_003398</name>
</gene>
<evidence type="ECO:0000313" key="3">
    <source>
        <dbReference type="Proteomes" id="UP000535890"/>
    </source>
</evidence>
<sequence length="189" mass="19691">MHPSVSRAHPVVAHPASRVPVALPHPRGSAGPDDADADAGPGGPGCIGPAWIVREVTHVPGILRLAHGRLSFLSSRGVVFDEALDTPELEVGLPWRGRGGIRVTVGGECLRVHVVRPPGAVEPGAAFVDAVADASGLPVTRGDLEAAAVWRALLVRARDPEEARVPRRRAPGRRAARVRRAPGAPTPSS</sequence>
<dbReference type="AlphaFoldDB" id="A0A7Y9J6S2"/>